<dbReference type="SUPFAM" id="SSF51430">
    <property type="entry name" value="NAD(P)-linked oxidoreductase"/>
    <property type="match status" value="1"/>
</dbReference>
<accession>A0A7S4V201</accession>
<evidence type="ECO:0000256" key="2">
    <source>
        <dbReference type="ARBA" id="ARBA00022857"/>
    </source>
</evidence>
<dbReference type="PRINTS" id="PR00069">
    <property type="entry name" value="ALDKETRDTASE"/>
</dbReference>
<keyword evidence="3" id="KW-0560">Oxidoreductase</keyword>
<protein>
    <recommendedName>
        <fullName evidence="4">NADP-dependent oxidoreductase domain-containing protein</fullName>
    </recommendedName>
</protein>
<dbReference type="EMBL" id="HBNR01017392">
    <property type="protein sequence ID" value="CAE4571854.1"/>
    <property type="molecule type" value="Transcribed_RNA"/>
</dbReference>
<feature type="domain" description="NADP-dependent oxidoreductase" evidence="4">
    <location>
        <begin position="6"/>
        <end position="207"/>
    </location>
</feature>
<dbReference type="Gene3D" id="3.20.20.100">
    <property type="entry name" value="NADP-dependent oxidoreductase domain"/>
    <property type="match status" value="1"/>
</dbReference>
<evidence type="ECO:0000256" key="1">
    <source>
        <dbReference type="ARBA" id="ARBA00007905"/>
    </source>
</evidence>
<dbReference type="AlphaFoldDB" id="A0A7S4V201"/>
<evidence type="ECO:0000313" key="5">
    <source>
        <dbReference type="EMBL" id="CAE4571854.1"/>
    </source>
</evidence>
<dbReference type="InterPro" id="IPR036812">
    <property type="entry name" value="NAD(P)_OxRdtase_dom_sf"/>
</dbReference>
<dbReference type="InterPro" id="IPR020471">
    <property type="entry name" value="AKR"/>
</dbReference>
<evidence type="ECO:0000256" key="3">
    <source>
        <dbReference type="ARBA" id="ARBA00023002"/>
    </source>
</evidence>
<organism evidence="5">
    <name type="scientific">Alexandrium monilatum</name>
    <dbReference type="NCBI Taxonomy" id="311494"/>
    <lineage>
        <taxon>Eukaryota</taxon>
        <taxon>Sar</taxon>
        <taxon>Alveolata</taxon>
        <taxon>Dinophyceae</taxon>
        <taxon>Gonyaulacales</taxon>
        <taxon>Pyrocystaceae</taxon>
        <taxon>Alexandrium</taxon>
    </lineage>
</organism>
<name>A0A7S4V201_9DINO</name>
<dbReference type="GO" id="GO:0016616">
    <property type="term" value="F:oxidoreductase activity, acting on the CH-OH group of donors, NAD or NADP as acceptor"/>
    <property type="evidence" value="ECO:0007669"/>
    <property type="project" value="UniProtKB-ARBA"/>
</dbReference>
<keyword evidence="2" id="KW-0521">NADP</keyword>
<dbReference type="PANTHER" id="PTHR43827:SF3">
    <property type="entry name" value="NADP-DEPENDENT OXIDOREDUCTASE DOMAIN-CONTAINING PROTEIN"/>
    <property type="match status" value="1"/>
</dbReference>
<gene>
    <name evidence="5" type="ORF">AMON00008_LOCUS11473</name>
</gene>
<dbReference type="Pfam" id="PF00248">
    <property type="entry name" value="Aldo_ket_red"/>
    <property type="match status" value="1"/>
</dbReference>
<evidence type="ECO:0000259" key="4">
    <source>
        <dbReference type="Pfam" id="PF00248"/>
    </source>
</evidence>
<sequence length="223" mass="24289">MGFDEAIAACEASLQRLGRKVLDVYLIHWPAIAKRKHASGEHRTARHRTWRALEALQRQGRVRTIGVSNFTAQHLEQLLEDGVDVVPSVNQLEAHPLYLPRDTVDFCERQGIAVQAYSPLGGGPGSNAARAAGGTADGTRLLLGHPAVRAAALELGRTPAQVVLRWGLQRGFAVVPRSSNRERIAENASVFDFSLPPTDMAALDALRAESCAQKFCWDPSTVH</sequence>
<dbReference type="PROSITE" id="PS00062">
    <property type="entry name" value="ALDOKETO_REDUCTASE_2"/>
    <property type="match status" value="1"/>
</dbReference>
<reference evidence="5" key="1">
    <citation type="submission" date="2021-01" db="EMBL/GenBank/DDBJ databases">
        <authorList>
            <person name="Corre E."/>
            <person name="Pelletier E."/>
            <person name="Niang G."/>
            <person name="Scheremetjew M."/>
            <person name="Finn R."/>
            <person name="Kale V."/>
            <person name="Holt S."/>
            <person name="Cochrane G."/>
            <person name="Meng A."/>
            <person name="Brown T."/>
            <person name="Cohen L."/>
        </authorList>
    </citation>
    <scope>NUCLEOTIDE SEQUENCE</scope>
    <source>
        <strain evidence="5">CCMP3105</strain>
    </source>
</reference>
<dbReference type="PROSITE" id="PS00063">
    <property type="entry name" value="ALDOKETO_REDUCTASE_3"/>
    <property type="match status" value="1"/>
</dbReference>
<dbReference type="InterPro" id="IPR018170">
    <property type="entry name" value="Aldo/ket_reductase_CS"/>
</dbReference>
<comment type="similarity">
    <text evidence="1">Belongs to the aldo/keto reductase family.</text>
</comment>
<dbReference type="InterPro" id="IPR023210">
    <property type="entry name" value="NADP_OxRdtase_dom"/>
</dbReference>
<dbReference type="PANTHER" id="PTHR43827">
    <property type="entry name" value="2,5-DIKETO-D-GLUCONIC ACID REDUCTASE"/>
    <property type="match status" value="1"/>
</dbReference>
<proteinExistence type="inferred from homology"/>